<evidence type="ECO:0000313" key="2">
    <source>
        <dbReference type="EMBL" id="KKB63645.1"/>
    </source>
</evidence>
<evidence type="ECO:0000313" key="3">
    <source>
        <dbReference type="Proteomes" id="UP000033618"/>
    </source>
</evidence>
<feature type="domain" description="Extensin-like C-terminal" evidence="1">
    <location>
        <begin position="65"/>
        <end position="236"/>
    </location>
</feature>
<protein>
    <recommendedName>
        <fullName evidence="1">Extensin-like C-terminal domain-containing protein</fullName>
    </recommendedName>
</protein>
<keyword evidence="3" id="KW-1185">Reference proteome</keyword>
<dbReference type="Proteomes" id="UP000033618">
    <property type="component" value="Unassembled WGS sequence"/>
</dbReference>
<accession>A0A0F5K151</accession>
<organism evidence="2 3">
    <name type="scientific">Robbsia andropogonis</name>
    <dbReference type="NCBI Taxonomy" id="28092"/>
    <lineage>
        <taxon>Bacteria</taxon>
        <taxon>Pseudomonadati</taxon>
        <taxon>Pseudomonadota</taxon>
        <taxon>Betaproteobacteria</taxon>
        <taxon>Burkholderiales</taxon>
        <taxon>Burkholderiaceae</taxon>
        <taxon>Robbsia</taxon>
    </lineage>
</organism>
<sequence length="236" mass="25780">MTLGRAVAWVLLTVLLGGFGAAWMIKQGQVPVPERFNPFMPLNVAAAPGPLTTWKFWQATHDPARCMAALATSGMTFDAVADTTSVNGCYVHDAVRVSRLSDAAVNQPFLASCPLALSLAMAERHAWQPAAALQLARITRIDHVGTFACRNINHASQGTLSEHAHANAIDIEAFVLSNGQRISIADDWHRDTPRGMLLKQARDGACRYFHVVLGPDYNALHHTHLHLDMGPYHTCR</sequence>
<dbReference type="Pfam" id="PF06904">
    <property type="entry name" value="Extensin-like_C"/>
    <property type="match status" value="1"/>
</dbReference>
<dbReference type="InterPro" id="IPR009683">
    <property type="entry name" value="Extensin-like_C"/>
</dbReference>
<dbReference type="EMBL" id="LAQU01000008">
    <property type="protein sequence ID" value="KKB63645.1"/>
    <property type="molecule type" value="Genomic_DNA"/>
</dbReference>
<evidence type="ECO:0000259" key="1">
    <source>
        <dbReference type="Pfam" id="PF06904"/>
    </source>
</evidence>
<comment type="caution">
    <text evidence="2">The sequence shown here is derived from an EMBL/GenBank/DDBJ whole genome shotgun (WGS) entry which is preliminary data.</text>
</comment>
<dbReference type="PATRIC" id="fig|28092.6.peg.2323"/>
<dbReference type="OrthoDB" id="9809788at2"/>
<dbReference type="RefSeq" id="WP_046152783.1">
    <property type="nucleotide sequence ID" value="NZ_CADFGU010000011.1"/>
</dbReference>
<proteinExistence type="predicted"/>
<gene>
    <name evidence="2" type="ORF">WM40_09855</name>
</gene>
<reference evidence="2" key="1">
    <citation type="submission" date="2015-03" db="EMBL/GenBank/DDBJ databases">
        <title>Draft Genome Sequence of Burkholderia andropogonis type strain ICMP2807, isolated from Sorghum bicolor.</title>
        <authorList>
            <person name="Lopes-Santos L."/>
            <person name="Castro D.B."/>
            <person name="Ottoboni L.M."/>
            <person name="Park D."/>
            <person name="Weirc B.S."/>
            <person name="Destefano S.A."/>
        </authorList>
    </citation>
    <scope>NUCLEOTIDE SEQUENCE [LARGE SCALE GENOMIC DNA]</scope>
    <source>
        <strain evidence="2">ICMP2807</strain>
    </source>
</reference>
<dbReference type="AlphaFoldDB" id="A0A0F5K151"/>
<name>A0A0F5K151_9BURK</name>